<sequence length="95" mass="10785">MTRPEFERTMAGIRARIAELPEDERAALEALAAETVERHEDISRNALRSTRALERLELAFERMDTACRRLAVLAEEAREALVRARSPRQDAPGLN</sequence>
<dbReference type="EMBL" id="JACRIW010000111">
    <property type="protein sequence ID" value="MBI5170871.1"/>
    <property type="molecule type" value="Genomic_DNA"/>
</dbReference>
<accession>A0A933SGG0</accession>
<dbReference type="Proteomes" id="UP000696931">
    <property type="component" value="Unassembled WGS sequence"/>
</dbReference>
<evidence type="ECO:0000313" key="2">
    <source>
        <dbReference type="Proteomes" id="UP000696931"/>
    </source>
</evidence>
<dbReference type="AlphaFoldDB" id="A0A933SGG0"/>
<protein>
    <submittedName>
        <fullName evidence="1">Uncharacterized protein</fullName>
    </submittedName>
</protein>
<proteinExistence type="predicted"/>
<reference evidence="1" key="1">
    <citation type="submission" date="2020-07" db="EMBL/GenBank/DDBJ databases">
        <title>Huge and variable diversity of episymbiotic CPR bacteria and DPANN archaea in groundwater ecosystems.</title>
        <authorList>
            <person name="He C.Y."/>
            <person name="Keren R."/>
            <person name="Whittaker M."/>
            <person name="Farag I.F."/>
            <person name="Doudna J."/>
            <person name="Cate J.H.D."/>
            <person name="Banfield J.F."/>
        </authorList>
    </citation>
    <scope>NUCLEOTIDE SEQUENCE</scope>
    <source>
        <strain evidence="1">NC_groundwater_1813_Pr3_B-0.1um_71_17</strain>
    </source>
</reference>
<name>A0A933SGG0_UNCEI</name>
<gene>
    <name evidence="1" type="ORF">HZA61_15385</name>
</gene>
<comment type="caution">
    <text evidence="1">The sequence shown here is derived from an EMBL/GenBank/DDBJ whole genome shotgun (WGS) entry which is preliminary data.</text>
</comment>
<organism evidence="1 2">
    <name type="scientific">Eiseniibacteriota bacterium</name>
    <dbReference type="NCBI Taxonomy" id="2212470"/>
    <lineage>
        <taxon>Bacteria</taxon>
        <taxon>Candidatus Eiseniibacteriota</taxon>
    </lineage>
</organism>
<evidence type="ECO:0000313" key="1">
    <source>
        <dbReference type="EMBL" id="MBI5170871.1"/>
    </source>
</evidence>